<dbReference type="GO" id="GO:0003700">
    <property type="term" value="F:DNA-binding transcription factor activity"/>
    <property type="evidence" value="ECO:0007669"/>
    <property type="project" value="InterPro"/>
</dbReference>
<protein>
    <submittedName>
        <fullName evidence="5">XRE family transcriptional regulator</fullName>
    </submittedName>
</protein>
<dbReference type="PROSITE" id="PS00041">
    <property type="entry name" value="HTH_ARAC_FAMILY_1"/>
    <property type="match status" value="1"/>
</dbReference>
<gene>
    <name evidence="5" type="ORF">SU60_00685</name>
</gene>
<proteinExistence type="predicted"/>
<evidence type="ECO:0000256" key="2">
    <source>
        <dbReference type="ARBA" id="ARBA00023125"/>
    </source>
</evidence>
<dbReference type="PANTHER" id="PTHR43436:SF2">
    <property type="entry name" value="ARAC_XYLS FAMILY TRANSCRIPTIONAL REGULATOR"/>
    <property type="match status" value="1"/>
</dbReference>
<organism evidence="5 6">
    <name type="scientific">Vibrio mytili</name>
    <dbReference type="NCBI Taxonomy" id="50718"/>
    <lineage>
        <taxon>Bacteria</taxon>
        <taxon>Pseudomonadati</taxon>
        <taxon>Pseudomonadota</taxon>
        <taxon>Gammaproteobacteria</taxon>
        <taxon>Vibrionales</taxon>
        <taxon>Vibrionaceae</taxon>
        <taxon>Vibrio</taxon>
    </lineage>
</organism>
<evidence type="ECO:0000256" key="1">
    <source>
        <dbReference type="ARBA" id="ARBA00023015"/>
    </source>
</evidence>
<keyword evidence="3" id="KW-0804">Transcription</keyword>
<dbReference type="OrthoDB" id="34150at2"/>
<dbReference type="Proteomes" id="UP000031977">
    <property type="component" value="Unassembled WGS sequence"/>
</dbReference>
<dbReference type="SUPFAM" id="SSF46689">
    <property type="entry name" value="Homeodomain-like"/>
    <property type="match status" value="2"/>
</dbReference>
<name>A0A0C3IBH5_9VIBR</name>
<comment type="caution">
    <text evidence="5">The sequence shown here is derived from an EMBL/GenBank/DDBJ whole genome shotgun (WGS) entry which is preliminary data.</text>
</comment>
<keyword evidence="1" id="KW-0805">Transcription regulation</keyword>
<dbReference type="InterPro" id="IPR009057">
    <property type="entry name" value="Homeodomain-like_sf"/>
</dbReference>
<dbReference type="PROSITE" id="PS01124">
    <property type="entry name" value="HTH_ARAC_FAMILY_2"/>
    <property type="match status" value="1"/>
</dbReference>
<dbReference type="Pfam" id="PF12833">
    <property type="entry name" value="HTH_18"/>
    <property type="match status" value="1"/>
</dbReference>
<dbReference type="InterPro" id="IPR009594">
    <property type="entry name" value="Tscrpt_reg_HTH_AraC_N"/>
</dbReference>
<dbReference type="EMBL" id="JXOK01000004">
    <property type="protein sequence ID" value="KIN12355.1"/>
    <property type="molecule type" value="Genomic_DNA"/>
</dbReference>
<reference evidence="5 6" key="1">
    <citation type="submission" date="2015-01" db="EMBL/GenBank/DDBJ databases">
        <title>Draft genome of Vibrio mytili type strain CAIM 528.</title>
        <authorList>
            <person name="Gonzalez-Castillo A."/>
            <person name="Gomez-Gil B."/>
            <person name="Enciso-Ibarra J."/>
        </authorList>
    </citation>
    <scope>NUCLEOTIDE SEQUENCE [LARGE SCALE GENOMIC DNA]</scope>
    <source>
        <strain evidence="5 6">CAIM 528</strain>
    </source>
</reference>
<feature type="domain" description="HTH araC/xylS-type" evidence="4">
    <location>
        <begin position="195"/>
        <end position="292"/>
    </location>
</feature>
<evidence type="ECO:0000313" key="6">
    <source>
        <dbReference type="Proteomes" id="UP000031977"/>
    </source>
</evidence>
<keyword evidence="2" id="KW-0238">DNA-binding</keyword>
<dbReference type="STRING" id="50718.SU60_00685"/>
<dbReference type="GO" id="GO:0043565">
    <property type="term" value="F:sequence-specific DNA binding"/>
    <property type="evidence" value="ECO:0007669"/>
    <property type="project" value="InterPro"/>
</dbReference>
<accession>A0A0C3IBH5</accession>
<dbReference type="AlphaFoldDB" id="A0A0C3IBH5"/>
<dbReference type="Pfam" id="PF06719">
    <property type="entry name" value="AraC_N"/>
    <property type="match status" value="1"/>
</dbReference>
<dbReference type="RefSeq" id="WP_041153868.1">
    <property type="nucleotide sequence ID" value="NZ_CBCRVP010000010.1"/>
</dbReference>
<evidence type="ECO:0000256" key="3">
    <source>
        <dbReference type="ARBA" id="ARBA00023163"/>
    </source>
</evidence>
<dbReference type="SMART" id="SM00342">
    <property type="entry name" value="HTH_ARAC"/>
    <property type="match status" value="1"/>
</dbReference>
<evidence type="ECO:0000259" key="4">
    <source>
        <dbReference type="PROSITE" id="PS01124"/>
    </source>
</evidence>
<dbReference type="Gene3D" id="1.10.10.60">
    <property type="entry name" value="Homeodomain-like"/>
    <property type="match status" value="2"/>
</dbReference>
<sequence length="292" mass="32929">MSSLAEHMQQYVEKHALHNLEGIQKTAVEGVWFYRSSKGNHRQPFVYQSGIIILGQGHKNIHIGTTPVKYGPEEYLVVGVPMPLECEAIANEDKPLLGITIDIAPALLHKLVQKLDEQKFSNTCSDSLCGLKSVSMSEGMLDVCKRLMNALCNDLDVAMLGDLILEEIVYRTLVSKEGYVLFELARQEGSYARVAKALSRVHEGYHEQLNVQMLAEEANMSVSAFHHAFRNVTLESPLQYIKKVRLNKARELIQIEGRRVNDAARLVGYSSPSQFSREYKRHFNQTPRSTKG</sequence>
<evidence type="ECO:0000313" key="5">
    <source>
        <dbReference type="EMBL" id="KIN12355.1"/>
    </source>
</evidence>
<dbReference type="InterPro" id="IPR018062">
    <property type="entry name" value="HTH_AraC-typ_CS"/>
</dbReference>
<dbReference type="InterPro" id="IPR018060">
    <property type="entry name" value="HTH_AraC"/>
</dbReference>
<keyword evidence="6" id="KW-1185">Reference proteome</keyword>
<dbReference type="PANTHER" id="PTHR43436">
    <property type="entry name" value="ARAC-FAMILY TRANSCRIPTIONAL REGULATOR"/>
    <property type="match status" value="1"/>
</dbReference>